<evidence type="ECO:0000313" key="3">
    <source>
        <dbReference type="Proteomes" id="UP000075324"/>
    </source>
</evidence>
<feature type="domain" description="ATPase dynein-related AAA" evidence="1">
    <location>
        <begin position="326"/>
        <end position="471"/>
    </location>
</feature>
<dbReference type="InterPro" id="IPR011704">
    <property type="entry name" value="ATPase_dyneun-rel_AAA"/>
</dbReference>
<dbReference type="Proteomes" id="UP000075324">
    <property type="component" value="Unassembled WGS sequence"/>
</dbReference>
<organism evidence="2 3">
    <name type="scientific">Parageobacillus toebii</name>
    <dbReference type="NCBI Taxonomy" id="153151"/>
    <lineage>
        <taxon>Bacteria</taxon>
        <taxon>Bacillati</taxon>
        <taxon>Bacillota</taxon>
        <taxon>Bacilli</taxon>
        <taxon>Bacillales</taxon>
        <taxon>Anoxybacillaceae</taxon>
        <taxon>Parageobacillus</taxon>
    </lineage>
</organism>
<dbReference type="InterPro" id="IPR027417">
    <property type="entry name" value="P-loop_NTPase"/>
</dbReference>
<dbReference type="GO" id="GO:0005524">
    <property type="term" value="F:ATP binding"/>
    <property type="evidence" value="ECO:0007669"/>
    <property type="project" value="InterPro"/>
</dbReference>
<dbReference type="Gene3D" id="3.40.50.300">
    <property type="entry name" value="P-loop containing nucleotide triphosphate hydrolases"/>
    <property type="match status" value="1"/>
</dbReference>
<gene>
    <name evidence="2" type="ORF">B4110_1565</name>
</gene>
<protein>
    <recommendedName>
        <fullName evidence="1">ATPase dynein-related AAA domain-containing protein</fullName>
    </recommendedName>
</protein>
<dbReference type="AlphaFoldDB" id="A0A150MKH5"/>
<sequence>MNKKWNVDILGVLATAEEMDHFLGKNEVFINNTDTLQFYIKILSQEPDNFPRHIKLVTCYAEELVNWGFEDDITLPRDKRVERLKDFLKDVVIVFRPEMRKGQAQREFYVAKDVQILPKNDSFRNTLKFIPIPIFSNDKNSSNRSKDEFEEALKKPSYVGKNNQVSQEENDTPNFVVWKEGEKFIAYGEFESHVYAYGGFRFTPLNNEIRKTVMKEDWIQECYIHNHVIFVENNLHETIVSAIRNGELLENKEIQRLSEQQEDIRIGESTGFERVENEIAATTEAVNLAEREFLERFIEIARDEGLHYREEDLYNFHTAMKTGGLVILAGMSGTGKSKLVQVYSKALKLSSKQTLFIPVRPFWQDDSDVIGYVDTLNNVYRPGDCGLVNLLIEASNDTDNLYIVCFDEMNLARVEHYFSQFLSVLELEEGQRKLQLYNEEYSNRLHNYHLYPPSVPIKSNVMFVGTVNIDESTYHFSDKVLDRANVINLQLQPYEVLLTSKPEKKSTADLKERMSADMYASFRNKDKEIGLTREELKFLWNLHNAIQEANRNIGIGWRIVKQIGRYMKNLVPDSPLTRQRAFDLQIAQRVMTKIRGSEEQLENLVGVYNKDNGEVEKSHLLLLLDEASEISDFQTVRKIIKEKAKELKLHGYTV</sequence>
<dbReference type="EMBL" id="LQYW01000147">
    <property type="protein sequence ID" value="KYD24782.1"/>
    <property type="molecule type" value="Genomic_DNA"/>
</dbReference>
<proteinExistence type="predicted"/>
<dbReference type="RefSeq" id="WP_062678847.1">
    <property type="nucleotide sequence ID" value="NZ_LQYW01000147.1"/>
</dbReference>
<evidence type="ECO:0000259" key="1">
    <source>
        <dbReference type="Pfam" id="PF07728"/>
    </source>
</evidence>
<reference evidence="2 3" key="1">
    <citation type="submission" date="2016-01" db="EMBL/GenBank/DDBJ databases">
        <title>Draft Genome Sequences of Seven Thermophilic Sporeformers Isolated from Foods.</title>
        <authorList>
            <person name="Berendsen E.M."/>
            <person name="Wells-Bennik M.H."/>
            <person name="Krawcyk A.O."/>
            <person name="De Jong A."/>
            <person name="Holsappel S."/>
            <person name="Eijlander R.T."/>
            <person name="Kuipers O.P."/>
        </authorList>
    </citation>
    <scope>NUCLEOTIDE SEQUENCE [LARGE SCALE GENOMIC DNA]</scope>
    <source>
        <strain evidence="2 3">B4110</strain>
    </source>
</reference>
<name>A0A150MKH5_9BACL</name>
<dbReference type="PATRIC" id="fig|153151.4.peg.1212"/>
<evidence type="ECO:0000313" key="2">
    <source>
        <dbReference type="EMBL" id="KYD24782.1"/>
    </source>
</evidence>
<dbReference type="GO" id="GO:0016887">
    <property type="term" value="F:ATP hydrolysis activity"/>
    <property type="evidence" value="ECO:0007669"/>
    <property type="project" value="InterPro"/>
</dbReference>
<dbReference type="SUPFAM" id="SSF52540">
    <property type="entry name" value="P-loop containing nucleoside triphosphate hydrolases"/>
    <property type="match status" value="1"/>
</dbReference>
<comment type="caution">
    <text evidence="2">The sequence shown here is derived from an EMBL/GenBank/DDBJ whole genome shotgun (WGS) entry which is preliminary data.</text>
</comment>
<dbReference type="Pfam" id="PF07728">
    <property type="entry name" value="AAA_5"/>
    <property type="match status" value="1"/>
</dbReference>
<accession>A0A150MKH5</accession>